<gene>
    <name evidence="6" type="ORF">HZI73_02465</name>
</gene>
<sequence>MIKKEKSYDVVVVGGGMSGICAAIAAARHGAKVALIHNRPVLGGNASSEIRMHICGADTHGSRPHARETGILEEILLENRYRNPQYSYPVFDGVLWEKVYFQDGLDLYLNTHCHQVHVNNGHIQYIEAIQLTSETTFLMTANYFVDTTGDGTLAYDAGADYMMGREGSDVFNEPHAPHKTDPYTMGNTLLFTTKDMGHPVPFHKPFWANTYTEEDLAHRSHGATGYNYWWIELGGDKLHTIEDSETIRNELVKAVYGVWDHVKNGGNHDADNYVLDWVGFLPGKRESRRIVGDYVLTENDLASARAFEDAIGYGGWPMDMHVVGGLNTQLEPTECIYLPEVYTIPYGSIYAKDIDNLYIGGRVISASHMAFGSTRVMATCAIIGQAIGTSAALANKHHITPREASTYIKDIQQQLLRDDAYIPHITNEDDSDLARQATVTCSSEQLGYDANFVINGISRTVKENSNAWHSDGMSEDGEWIALDFTQAIHPTSVEIKFDSNLSKQIMLSAFHNGLGDQEKITVPIELVKDYTITCYQGTTSVYKKTIENNYQRLNKISIPPCQPIDRICIHVHGTHGCDNTHIYEIRVY</sequence>
<dbReference type="PANTHER" id="PTHR43498">
    <property type="entry name" value="FERREDOXIN:COB-COM HETERODISULFIDE REDUCTASE SUBUNIT A"/>
    <property type="match status" value="1"/>
</dbReference>
<dbReference type="SUPFAM" id="SSF51905">
    <property type="entry name" value="FAD/NAD(P)-binding domain"/>
    <property type="match status" value="1"/>
</dbReference>
<keyword evidence="7" id="KW-1185">Reference proteome</keyword>
<dbReference type="AlphaFoldDB" id="A0A8J8MGH6"/>
<proteinExistence type="predicted"/>
<evidence type="ECO:0000313" key="7">
    <source>
        <dbReference type="Proteomes" id="UP000683246"/>
    </source>
</evidence>
<dbReference type="KEGG" id="vpy:HZI73_02465"/>
<organism evidence="6 7">
    <name type="scientific">Vallitalea pronyensis</name>
    <dbReference type="NCBI Taxonomy" id="1348613"/>
    <lineage>
        <taxon>Bacteria</taxon>
        <taxon>Bacillati</taxon>
        <taxon>Bacillota</taxon>
        <taxon>Clostridia</taxon>
        <taxon>Lachnospirales</taxon>
        <taxon>Vallitaleaceae</taxon>
        <taxon>Vallitalea</taxon>
    </lineage>
</organism>
<dbReference type="InterPro" id="IPR008979">
    <property type="entry name" value="Galactose-bd-like_sf"/>
</dbReference>
<dbReference type="EMBL" id="CP058649">
    <property type="protein sequence ID" value="QUI21215.1"/>
    <property type="molecule type" value="Genomic_DNA"/>
</dbReference>
<keyword evidence="3" id="KW-0560">Oxidoreductase</keyword>
<dbReference type="Pfam" id="PF12831">
    <property type="entry name" value="FAD_oxidored"/>
    <property type="match status" value="1"/>
</dbReference>
<dbReference type="Gene3D" id="3.50.50.60">
    <property type="entry name" value="FAD/NAD(P)-binding domain"/>
    <property type="match status" value="1"/>
</dbReference>
<protein>
    <submittedName>
        <fullName evidence="6">FAD-dependent oxidoreductase</fullName>
    </submittedName>
</protein>
<evidence type="ECO:0000313" key="6">
    <source>
        <dbReference type="EMBL" id="QUI21215.1"/>
    </source>
</evidence>
<dbReference type="GO" id="GO:0016491">
    <property type="term" value="F:oxidoreductase activity"/>
    <property type="evidence" value="ECO:0007669"/>
    <property type="project" value="UniProtKB-KW"/>
</dbReference>
<name>A0A8J8MGH6_9FIRM</name>
<dbReference type="InterPro" id="IPR036188">
    <property type="entry name" value="FAD/NAD-bd_sf"/>
</dbReference>
<keyword evidence="5" id="KW-0411">Iron-sulfur</keyword>
<keyword evidence="1" id="KW-0004">4Fe-4S</keyword>
<evidence type="ECO:0000256" key="4">
    <source>
        <dbReference type="ARBA" id="ARBA00023004"/>
    </source>
</evidence>
<keyword evidence="4" id="KW-0408">Iron</keyword>
<dbReference type="InterPro" id="IPR039650">
    <property type="entry name" value="HdrA-like"/>
</dbReference>
<dbReference type="Proteomes" id="UP000683246">
    <property type="component" value="Chromosome"/>
</dbReference>
<evidence type="ECO:0000256" key="1">
    <source>
        <dbReference type="ARBA" id="ARBA00022485"/>
    </source>
</evidence>
<dbReference type="PANTHER" id="PTHR43498:SF1">
    <property type="entry name" value="COB--COM HETERODISULFIDE REDUCTASE IRON-SULFUR SUBUNIT A"/>
    <property type="match status" value="1"/>
</dbReference>
<evidence type="ECO:0000256" key="2">
    <source>
        <dbReference type="ARBA" id="ARBA00022723"/>
    </source>
</evidence>
<dbReference type="GO" id="GO:0046872">
    <property type="term" value="F:metal ion binding"/>
    <property type="evidence" value="ECO:0007669"/>
    <property type="project" value="UniProtKB-KW"/>
</dbReference>
<reference evidence="6" key="1">
    <citation type="submission" date="2020-07" db="EMBL/GenBank/DDBJ databases">
        <title>Vallitalea pronyensis genome.</title>
        <authorList>
            <person name="Postec A."/>
        </authorList>
    </citation>
    <scope>NUCLEOTIDE SEQUENCE</scope>
    <source>
        <strain evidence="6">FatNI3</strain>
    </source>
</reference>
<keyword evidence="2" id="KW-0479">Metal-binding</keyword>
<evidence type="ECO:0000256" key="3">
    <source>
        <dbReference type="ARBA" id="ARBA00023002"/>
    </source>
</evidence>
<accession>A0A8J8MGH6</accession>
<dbReference type="SUPFAM" id="SSF49785">
    <property type="entry name" value="Galactose-binding domain-like"/>
    <property type="match status" value="1"/>
</dbReference>
<dbReference type="Gene3D" id="2.60.120.260">
    <property type="entry name" value="Galactose-binding domain-like"/>
    <property type="match status" value="1"/>
</dbReference>
<dbReference type="GO" id="GO:0051539">
    <property type="term" value="F:4 iron, 4 sulfur cluster binding"/>
    <property type="evidence" value="ECO:0007669"/>
    <property type="project" value="UniProtKB-KW"/>
</dbReference>
<evidence type="ECO:0000256" key="5">
    <source>
        <dbReference type="ARBA" id="ARBA00023014"/>
    </source>
</evidence>